<protein>
    <submittedName>
        <fullName evidence="1">Uncharacterized protein</fullName>
    </submittedName>
</protein>
<comment type="caution">
    <text evidence="1">The sequence shown here is derived from an EMBL/GenBank/DDBJ whole genome shotgun (WGS) entry which is preliminary data.</text>
</comment>
<dbReference type="AlphaFoldDB" id="X0VKS6"/>
<reference evidence="1" key="1">
    <citation type="journal article" date="2014" name="Front. Microbiol.">
        <title>High frequency of phylogenetically diverse reductive dehalogenase-homologous genes in deep subseafloor sedimentary metagenomes.</title>
        <authorList>
            <person name="Kawai M."/>
            <person name="Futagami T."/>
            <person name="Toyoda A."/>
            <person name="Takaki Y."/>
            <person name="Nishi S."/>
            <person name="Hori S."/>
            <person name="Arai W."/>
            <person name="Tsubouchi T."/>
            <person name="Morono Y."/>
            <person name="Uchiyama I."/>
            <person name="Ito T."/>
            <person name="Fujiyama A."/>
            <person name="Inagaki F."/>
            <person name="Takami H."/>
        </authorList>
    </citation>
    <scope>NUCLEOTIDE SEQUENCE</scope>
    <source>
        <strain evidence="1">Expedition CK06-06</strain>
    </source>
</reference>
<sequence>MKYKCFLIIIIAIGICYCCSEKKDIKITTIKKDPIKYIGVYDSTST</sequence>
<dbReference type="EMBL" id="BARS01026471">
    <property type="protein sequence ID" value="GAG01156.1"/>
    <property type="molecule type" value="Genomic_DNA"/>
</dbReference>
<organism evidence="1">
    <name type="scientific">marine sediment metagenome</name>
    <dbReference type="NCBI Taxonomy" id="412755"/>
    <lineage>
        <taxon>unclassified sequences</taxon>
        <taxon>metagenomes</taxon>
        <taxon>ecological metagenomes</taxon>
    </lineage>
</organism>
<name>X0VKS6_9ZZZZ</name>
<feature type="non-terminal residue" evidence="1">
    <location>
        <position position="46"/>
    </location>
</feature>
<evidence type="ECO:0000313" key="1">
    <source>
        <dbReference type="EMBL" id="GAG01156.1"/>
    </source>
</evidence>
<proteinExistence type="predicted"/>
<gene>
    <name evidence="1" type="ORF">S01H1_41713</name>
</gene>
<accession>X0VKS6</accession>